<dbReference type="SUPFAM" id="SSF81336">
    <property type="entry name" value="F1F0 ATP synthase subunit A"/>
    <property type="match status" value="1"/>
</dbReference>
<evidence type="ECO:0000256" key="11">
    <source>
        <dbReference type="RuleBase" id="RU004450"/>
    </source>
</evidence>
<dbReference type="Gene3D" id="1.20.120.220">
    <property type="entry name" value="ATP synthase, F0 complex, subunit A"/>
    <property type="match status" value="1"/>
</dbReference>
<keyword evidence="5 12" id="KW-0812">Transmembrane</keyword>
<evidence type="ECO:0000256" key="8">
    <source>
        <dbReference type="ARBA" id="ARBA00023065"/>
    </source>
</evidence>
<feature type="transmembrane region" description="Helical" evidence="12">
    <location>
        <begin position="215"/>
        <end position="243"/>
    </location>
</feature>
<feature type="transmembrane region" description="Helical" evidence="12">
    <location>
        <begin position="116"/>
        <end position="136"/>
    </location>
</feature>
<dbReference type="GO" id="GO:0045259">
    <property type="term" value="C:proton-transporting ATP synthase complex"/>
    <property type="evidence" value="ECO:0007669"/>
    <property type="project" value="UniProtKB-KW"/>
</dbReference>
<keyword evidence="3" id="KW-0813">Transport</keyword>
<organism evidence="13">
    <name type="scientific">Imasa heleensis</name>
    <dbReference type="NCBI Taxonomy" id="2772037"/>
    <lineage>
        <taxon>Eukaryota</taxon>
        <taxon>Malawimonadida</taxon>
        <taxon>Imasidae</taxon>
        <taxon>Imasa</taxon>
    </lineage>
</organism>
<evidence type="ECO:0000256" key="9">
    <source>
        <dbReference type="ARBA" id="ARBA00023136"/>
    </source>
</evidence>
<keyword evidence="7 12" id="KW-1133">Transmembrane helix</keyword>
<keyword evidence="4" id="KW-0138">CF(0)</keyword>
<dbReference type="InterPro" id="IPR023011">
    <property type="entry name" value="ATP_synth_F0_asu_AS"/>
</dbReference>
<dbReference type="RefSeq" id="YP_010165726.1">
    <property type="nucleotide sequence ID" value="NC_057511.1"/>
</dbReference>
<evidence type="ECO:0000256" key="6">
    <source>
        <dbReference type="ARBA" id="ARBA00022781"/>
    </source>
</evidence>
<evidence type="ECO:0000256" key="1">
    <source>
        <dbReference type="ARBA" id="ARBA00004448"/>
    </source>
</evidence>
<dbReference type="PANTHER" id="PTHR11410:SF0">
    <property type="entry name" value="ATP SYNTHASE SUBUNIT A"/>
    <property type="match status" value="1"/>
</dbReference>
<dbReference type="InterPro" id="IPR045083">
    <property type="entry name" value="ATP_synth_F0_asu_bact/mt"/>
</dbReference>
<dbReference type="InterPro" id="IPR000568">
    <property type="entry name" value="ATP_synth_F0_asu"/>
</dbReference>
<evidence type="ECO:0000256" key="5">
    <source>
        <dbReference type="ARBA" id="ARBA00022692"/>
    </source>
</evidence>
<comment type="subcellular location">
    <subcellularLocation>
        <location evidence="1 11">Mitochondrion inner membrane</location>
        <topology evidence="1 11">Multi-pass membrane protein</topology>
    </subcellularLocation>
</comment>
<sequence length="250" mass="27925">MTILHSPLDQFKINVLSEITIGGYDISITNSTIFMMLVLLLIVYFLQSTSKQGNSINLGNVLGLGLYQFILKLVVDNIHSKESTKYFPFIYSLFLFIVLSNLIGMIPYSFTVTSHFVVTFGFSFTIFIAVTLIGLQKHGLHFFTFFIPTGAPMYLLPLLIPIEIISYLSRAFSLGIRLFANMMSGHSLLKILAGFSFSMIQLGGIFYVVQLVPLVIVFLVTGLELGVALLQAYVFSILTCMYLNDAINLH</sequence>
<evidence type="ECO:0000313" key="13">
    <source>
        <dbReference type="EMBL" id="QRR29739.1"/>
    </source>
</evidence>
<keyword evidence="6" id="KW-0375">Hydrogen ion transport</keyword>
<dbReference type="FunFam" id="1.20.120.220:FF:000003">
    <property type="entry name" value="ATP synthase subunit a"/>
    <property type="match status" value="1"/>
</dbReference>
<dbReference type="HAMAP" id="MF_01393">
    <property type="entry name" value="ATP_synth_a_bact"/>
    <property type="match status" value="1"/>
</dbReference>
<evidence type="ECO:0000256" key="7">
    <source>
        <dbReference type="ARBA" id="ARBA00022989"/>
    </source>
</evidence>
<evidence type="ECO:0000256" key="3">
    <source>
        <dbReference type="ARBA" id="ARBA00022448"/>
    </source>
</evidence>
<dbReference type="GO" id="GO:0005743">
    <property type="term" value="C:mitochondrial inner membrane"/>
    <property type="evidence" value="ECO:0007669"/>
    <property type="project" value="UniProtKB-SubCell"/>
</dbReference>
<feature type="transmembrane region" description="Helical" evidence="12">
    <location>
        <begin position="86"/>
        <end position="104"/>
    </location>
</feature>
<feature type="transmembrane region" description="Helical" evidence="12">
    <location>
        <begin position="188"/>
        <end position="209"/>
    </location>
</feature>
<geneLocation type="mitochondrion" evidence="13"/>
<dbReference type="NCBIfam" id="NF004482">
    <property type="entry name" value="PRK05815.2-4"/>
    <property type="match status" value="1"/>
</dbReference>
<evidence type="ECO:0000256" key="12">
    <source>
        <dbReference type="SAM" id="Phobius"/>
    </source>
</evidence>
<gene>
    <name evidence="13" type="primary">atp6</name>
</gene>
<name>A0A893DD00_9EUKA</name>
<evidence type="ECO:0000256" key="4">
    <source>
        <dbReference type="ARBA" id="ARBA00022547"/>
    </source>
</evidence>
<dbReference type="PANTHER" id="PTHR11410">
    <property type="entry name" value="ATP SYNTHASE SUBUNIT A"/>
    <property type="match status" value="1"/>
</dbReference>
<dbReference type="NCBIfam" id="TIGR01131">
    <property type="entry name" value="ATP_synt_6_or_A"/>
    <property type="match status" value="1"/>
</dbReference>
<dbReference type="Pfam" id="PF00119">
    <property type="entry name" value="ATP-synt_A"/>
    <property type="match status" value="1"/>
</dbReference>
<dbReference type="GeneID" id="67270307"/>
<feature type="transmembrane region" description="Helical" evidence="12">
    <location>
        <begin position="142"/>
        <end position="168"/>
    </location>
</feature>
<feature type="transmembrane region" description="Helical" evidence="12">
    <location>
        <begin position="26"/>
        <end position="46"/>
    </location>
</feature>
<evidence type="ECO:0000256" key="10">
    <source>
        <dbReference type="ARBA" id="ARBA00023310"/>
    </source>
</evidence>
<dbReference type="AlphaFoldDB" id="A0A893DD00"/>
<proteinExistence type="inferred from homology"/>
<dbReference type="PRINTS" id="PR00123">
    <property type="entry name" value="ATPASEA"/>
</dbReference>
<keyword evidence="9 12" id="KW-0472">Membrane</keyword>
<dbReference type="PROSITE" id="PS00449">
    <property type="entry name" value="ATPASE_A"/>
    <property type="match status" value="1"/>
</dbReference>
<feature type="transmembrane region" description="Helical" evidence="12">
    <location>
        <begin position="58"/>
        <end position="74"/>
    </location>
</feature>
<reference evidence="13" key="1">
    <citation type="journal article" date="2021" name="J. Eukaryot. Microbiol.">
        <title>Description of Imasa heleensis, gen. nov., sp. nov. (Imasidae, fam. nov.), a Deep-Branching Marine Malawimonad and Possible Key Taxon in Understanding Early Eukaryotic Evolution.</title>
        <authorList>
            <person name="Heiss A.A."/>
            <person name="Warring S.D."/>
            <person name="Lukacs K."/>
            <person name="Favate J."/>
            <person name="Yang A."/>
            <person name="Gyaltshen Y."/>
            <person name="Filardi C."/>
            <person name="Simpson A.G.B."/>
            <person name="Kim E."/>
        </authorList>
    </citation>
    <scope>NUCLEOTIDE SEQUENCE</scope>
</reference>
<dbReference type="GO" id="GO:0046933">
    <property type="term" value="F:proton-transporting ATP synthase activity, rotational mechanism"/>
    <property type="evidence" value="ECO:0007669"/>
    <property type="project" value="TreeGrafter"/>
</dbReference>
<keyword evidence="10" id="KW-0066">ATP synthesis</keyword>
<evidence type="ECO:0000256" key="2">
    <source>
        <dbReference type="ARBA" id="ARBA00006810"/>
    </source>
</evidence>
<keyword evidence="13" id="KW-0496">Mitochondrion</keyword>
<accession>A0A893DD00</accession>
<comment type="similarity">
    <text evidence="2">Belongs to the ATPase A chain family.</text>
</comment>
<dbReference type="CDD" id="cd00310">
    <property type="entry name" value="ATP-synt_Fo_a_6"/>
    <property type="match status" value="1"/>
</dbReference>
<dbReference type="InterPro" id="IPR035908">
    <property type="entry name" value="F0_ATP_A_sf"/>
</dbReference>
<keyword evidence="8" id="KW-0406">Ion transport</keyword>
<protein>
    <recommendedName>
        <fullName evidence="11">ATP synthase subunit a</fullName>
    </recommendedName>
</protein>
<dbReference type="EMBL" id="MT246538">
    <property type="protein sequence ID" value="QRR29739.1"/>
    <property type="molecule type" value="Genomic_DNA"/>
</dbReference>